<dbReference type="RefSeq" id="WP_096050815.1">
    <property type="nucleotide sequence ID" value="NZ_CP023315.3"/>
</dbReference>
<gene>
    <name evidence="2" type="ORF">CA606_02755</name>
</gene>
<keyword evidence="1" id="KW-0472">Membrane</keyword>
<dbReference type="Proteomes" id="UP000217311">
    <property type="component" value="Chromosome"/>
</dbReference>
<sequence length="146" mass="15727">MGARTMGGKPANWWIMLAAGVFAAVFLLNDFMDHGHAILAHAGPKGLLTSPTIHHKIGEALIGVILFMTALMRPIWTPERLIANLKASYPLMLVGAALNALAWFGSGLPATDFNKIWFLLMVAIGAGGPPLLIRWLGKSKRTQAET</sequence>
<accession>A0A290MH05</accession>
<protein>
    <submittedName>
        <fullName evidence="2">Uncharacterized protein</fullName>
    </submittedName>
</protein>
<proteinExistence type="predicted"/>
<reference evidence="3" key="1">
    <citation type="submission" date="2017-09" db="EMBL/GenBank/DDBJ databases">
        <title>Genome evolution observed in wild isolates of Caulobacter crescentus.</title>
        <authorList>
            <person name="Ely B."/>
            <person name="Wilson K."/>
            <person name="Scott D."/>
        </authorList>
    </citation>
    <scope>NUCLEOTIDE SEQUENCE [LARGE SCALE GENOMIC DNA]</scope>
    <source>
        <strain evidence="3">CB13b1a</strain>
    </source>
</reference>
<evidence type="ECO:0000313" key="3">
    <source>
        <dbReference type="Proteomes" id="UP000217311"/>
    </source>
</evidence>
<evidence type="ECO:0000256" key="1">
    <source>
        <dbReference type="SAM" id="Phobius"/>
    </source>
</evidence>
<keyword evidence="1" id="KW-1133">Transmembrane helix</keyword>
<keyword evidence="1" id="KW-0812">Transmembrane</keyword>
<name>A0A290MH05_CAUVI</name>
<organism evidence="2 3">
    <name type="scientific">Caulobacter vibrioides</name>
    <name type="common">Caulobacter crescentus</name>
    <dbReference type="NCBI Taxonomy" id="155892"/>
    <lineage>
        <taxon>Bacteria</taxon>
        <taxon>Pseudomonadati</taxon>
        <taxon>Pseudomonadota</taxon>
        <taxon>Alphaproteobacteria</taxon>
        <taxon>Caulobacterales</taxon>
        <taxon>Caulobacteraceae</taxon>
        <taxon>Caulobacter</taxon>
    </lineage>
</organism>
<evidence type="ECO:0000313" key="2">
    <source>
        <dbReference type="EMBL" id="ATC31353.1"/>
    </source>
</evidence>
<feature type="transmembrane region" description="Helical" evidence="1">
    <location>
        <begin position="116"/>
        <end position="136"/>
    </location>
</feature>
<feature type="transmembrane region" description="Helical" evidence="1">
    <location>
        <begin position="87"/>
        <end position="104"/>
    </location>
</feature>
<dbReference type="AlphaFoldDB" id="A0A290MH05"/>
<dbReference type="EMBL" id="CP023315">
    <property type="protein sequence ID" value="ATC31353.1"/>
    <property type="molecule type" value="Genomic_DNA"/>
</dbReference>
<feature type="transmembrane region" description="Helical" evidence="1">
    <location>
        <begin position="56"/>
        <end position="75"/>
    </location>
</feature>